<evidence type="ECO:0000313" key="3">
    <source>
        <dbReference type="Proteomes" id="UP001158576"/>
    </source>
</evidence>
<sequence>MNFEKGSVQLALSHSPDSSVGVLLRGRLSKILGVSEKGRNNAKEAVEKFKSARDDFQAFLKGENATEFNKLELASMLYLLGSTVNDQELFQKSSDLCNEIKERGLSPSSTLLLAQNQLRLGRVQTGKNVLMDLVGHKNNPLSAVAFRFYLEHLIDFVTNQVEEQEDAIPELEELESLLAIVDDSSESINEELRKTVRRNPEGVKKFIQICLINKNFRLLKFLSIML</sequence>
<name>A0ABN7RGP9_OIKDI</name>
<keyword evidence="1" id="KW-0175">Coiled coil</keyword>
<gene>
    <name evidence="2" type="ORF">OKIOD_LOCUS157</name>
</gene>
<dbReference type="EMBL" id="OU015568">
    <property type="protein sequence ID" value="CAG5076964.1"/>
    <property type="molecule type" value="Genomic_DNA"/>
</dbReference>
<evidence type="ECO:0000313" key="2">
    <source>
        <dbReference type="EMBL" id="CAG5076964.1"/>
    </source>
</evidence>
<dbReference type="Proteomes" id="UP001158576">
    <property type="component" value="Chromosome PAR"/>
</dbReference>
<proteinExistence type="predicted"/>
<protein>
    <submittedName>
        <fullName evidence="2">Oidioi.mRNA.OKI2018_I69.PAR.g8599.t1.cds</fullName>
    </submittedName>
</protein>
<organism evidence="2 3">
    <name type="scientific">Oikopleura dioica</name>
    <name type="common">Tunicate</name>
    <dbReference type="NCBI Taxonomy" id="34765"/>
    <lineage>
        <taxon>Eukaryota</taxon>
        <taxon>Metazoa</taxon>
        <taxon>Chordata</taxon>
        <taxon>Tunicata</taxon>
        <taxon>Appendicularia</taxon>
        <taxon>Copelata</taxon>
        <taxon>Oikopleuridae</taxon>
        <taxon>Oikopleura</taxon>
    </lineage>
</organism>
<accession>A0ABN7RGP9</accession>
<keyword evidence="3" id="KW-1185">Reference proteome</keyword>
<evidence type="ECO:0000256" key="1">
    <source>
        <dbReference type="SAM" id="Coils"/>
    </source>
</evidence>
<feature type="coiled-coil region" evidence="1">
    <location>
        <begin position="154"/>
        <end position="191"/>
    </location>
</feature>
<reference evidence="2 3" key="1">
    <citation type="submission" date="2021-04" db="EMBL/GenBank/DDBJ databases">
        <authorList>
            <person name="Bliznina A."/>
        </authorList>
    </citation>
    <scope>NUCLEOTIDE SEQUENCE [LARGE SCALE GENOMIC DNA]</scope>
</reference>